<organism evidence="1 2">
    <name type="scientific">Zymoseptoria tritici (strain ST99CH_3D7)</name>
    <dbReference type="NCBI Taxonomy" id="1276538"/>
    <lineage>
        <taxon>Eukaryota</taxon>
        <taxon>Fungi</taxon>
        <taxon>Dikarya</taxon>
        <taxon>Ascomycota</taxon>
        <taxon>Pezizomycotina</taxon>
        <taxon>Dothideomycetes</taxon>
        <taxon>Dothideomycetidae</taxon>
        <taxon>Mycosphaerellales</taxon>
        <taxon>Mycosphaerellaceae</taxon>
        <taxon>Zymoseptoria</taxon>
    </lineage>
</organism>
<accession>A0A1X7RDH4</accession>
<dbReference type="Proteomes" id="UP000215127">
    <property type="component" value="Chromosome 1"/>
</dbReference>
<evidence type="ECO:0000313" key="2">
    <source>
        <dbReference type="Proteomes" id="UP000215127"/>
    </source>
</evidence>
<sequence>MDATEEAHARALQHGLHISTDAPFGHLHLTILDHSAPTLDTKRLSEIYTGTSNGETYKHDSPQFKKGIKFTHALHGAVFKEDIIKNLTPDATAYGPTLKLEVGAAKKYPNGFQTTNCSTIKSWHMRFTESVVKWEDMKVSVHNAKRMGTKLCRRTQGMSNARYTANRAVGLKLLEAVDDTKARVVSRIEAQIEGIDNGTRSVFEDFRERSERGMSEDTLERLKTKEVRRLEAHRDEIQAWPENQWAPDALAEGQQDSGLLGDELDHIAERDPVQRKAFFIQFAKKVQYLASANRATADSFEFVQSIMQQAAFRAWKVSQFCAICDLMLTNIIELRMANEMLSHAVEIQYRVAIPFLCDQVKTRQHFQTIRNMIKQYNKSDNARGGQPRPSFQHMLVSASTTMDSIPDRAPTGNIAPANDGLLSGLPADFAMDAFGDY</sequence>
<gene>
    <name evidence="1" type="ORF">ZT3D7_G620</name>
</gene>
<name>A0A1X7RDH4_ZYMT9</name>
<proteinExistence type="predicted"/>
<protein>
    <submittedName>
        <fullName evidence="1">Uncharacterized protein</fullName>
    </submittedName>
</protein>
<reference evidence="1 2" key="1">
    <citation type="submission" date="2016-06" db="EMBL/GenBank/DDBJ databases">
        <authorList>
            <person name="Kjaerup R.B."/>
            <person name="Dalgaard T.S."/>
            <person name="Juul-Madsen H.R."/>
        </authorList>
    </citation>
    <scope>NUCLEOTIDE SEQUENCE [LARGE SCALE GENOMIC DNA]</scope>
</reference>
<dbReference type="EMBL" id="LT853692">
    <property type="protein sequence ID" value="SMQ45476.1"/>
    <property type="molecule type" value="Genomic_DNA"/>
</dbReference>
<dbReference type="AlphaFoldDB" id="A0A1X7RDH4"/>
<keyword evidence="2" id="KW-1185">Reference proteome</keyword>
<evidence type="ECO:0000313" key="1">
    <source>
        <dbReference type="EMBL" id="SMQ45476.1"/>
    </source>
</evidence>